<evidence type="ECO:0000256" key="4">
    <source>
        <dbReference type="ARBA" id="ARBA00022676"/>
    </source>
</evidence>
<evidence type="ECO:0000256" key="5">
    <source>
        <dbReference type="ARBA" id="ARBA00022679"/>
    </source>
</evidence>
<dbReference type="Pfam" id="PF00534">
    <property type="entry name" value="Glycos_transf_1"/>
    <property type="match status" value="1"/>
</dbReference>
<keyword evidence="6" id="KW-0119">Carbohydrate metabolism</keyword>
<dbReference type="PANTHER" id="PTHR47779">
    <property type="entry name" value="SYNTHASE (CCG-9), PUTATIVE (AFU_ORTHOLOGUE AFUA_3G12100)-RELATED"/>
    <property type="match status" value="1"/>
</dbReference>
<evidence type="ECO:0000256" key="1">
    <source>
        <dbReference type="ARBA" id="ARBA00009481"/>
    </source>
</evidence>
<dbReference type="VEuPathDB" id="MicrosporidiaDB:VCUG_00232"/>
<dbReference type="InParanoid" id="L2GWY5"/>
<evidence type="ECO:0000259" key="7">
    <source>
        <dbReference type="Pfam" id="PF00534"/>
    </source>
</evidence>
<dbReference type="Proteomes" id="UP000011081">
    <property type="component" value="Unassembled WGS sequence"/>
</dbReference>
<dbReference type="RefSeq" id="XP_008073253.1">
    <property type="nucleotide sequence ID" value="XM_008075062.1"/>
</dbReference>
<dbReference type="Pfam" id="PF21269">
    <property type="entry name" value="TreT_GT1"/>
    <property type="match status" value="1"/>
</dbReference>
<evidence type="ECO:0000256" key="6">
    <source>
        <dbReference type="ARBA" id="ARBA00023277"/>
    </source>
</evidence>
<feature type="domain" description="Trehalose synthase N-terminal" evidence="8">
    <location>
        <begin position="314"/>
        <end position="467"/>
    </location>
</feature>
<evidence type="ECO:0000313" key="10">
    <source>
        <dbReference type="Proteomes" id="UP000011081"/>
    </source>
</evidence>
<keyword evidence="10" id="KW-1185">Reference proteome</keyword>
<reference evidence="10" key="1">
    <citation type="submission" date="2011-03" db="EMBL/GenBank/DDBJ databases">
        <title>The genome sequence of Vavraia culicis strain floridensis.</title>
        <authorList>
            <consortium name="The Broad Institute Genome Sequencing Platform"/>
            <person name="Cuomo C."/>
            <person name="Becnel J."/>
            <person name="Sanscrainte N."/>
            <person name="Young S.K."/>
            <person name="Zeng Q."/>
            <person name="Gargeya S."/>
            <person name="Fitzgerald M."/>
            <person name="Haas B."/>
            <person name="Abouelleil A."/>
            <person name="Alvarado L."/>
            <person name="Arachchi H.M."/>
            <person name="Berlin A."/>
            <person name="Chapman S.B."/>
            <person name="Gearin G."/>
            <person name="Goldberg J."/>
            <person name="Griggs A."/>
            <person name="Gujja S."/>
            <person name="Hansen M."/>
            <person name="Heiman D."/>
            <person name="Howarth C."/>
            <person name="Larimer J."/>
            <person name="Lui A."/>
            <person name="MacDonald P.J.P."/>
            <person name="McCowen C."/>
            <person name="Montmayeur A."/>
            <person name="Murphy C."/>
            <person name="Neiman D."/>
            <person name="Pearson M."/>
            <person name="Priest M."/>
            <person name="Roberts A."/>
            <person name="Saif S."/>
            <person name="Shea T."/>
            <person name="Sisk P."/>
            <person name="Stolte C."/>
            <person name="Sykes S."/>
            <person name="Wortman J."/>
            <person name="Nusbaum C."/>
            <person name="Birren B."/>
        </authorList>
    </citation>
    <scope>NUCLEOTIDE SEQUENCE [LARGE SCALE GENOMIC DNA]</scope>
    <source>
        <strain evidence="10">floridensis</strain>
    </source>
</reference>
<organism evidence="9 10">
    <name type="scientific">Vavraia culicis (isolate floridensis)</name>
    <name type="common">Microsporidian parasite</name>
    <dbReference type="NCBI Taxonomy" id="948595"/>
    <lineage>
        <taxon>Eukaryota</taxon>
        <taxon>Fungi</taxon>
        <taxon>Fungi incertae sedis</taxon>
        <taxon>Microsporidia</taxon>
        <taxon>Pleistophoridae</taxon>
        <taxon>Vavraia</taxon>
    </lineage>
</organism>
<dbReference type="PANTHER" id="PTHR47779:SF1">
    <property type="entry name" value="SYNTHASE (CCG-9), PUTATIVE (AFU_ORTHOLOGUE AFUA_3G12100)-RELATED"/>
    <property type="match status" value="1"/>
</dbReference>
<evidence type="ECO:0000259" key="8">
    <source>
        <dbReference type="Pfam" id="PF21269"/>
    </source>
</evidence>
<comment type="subunit">
    <text evidence="2">Homodimer.</text>
</comment>
<evidence type="ECO:0000256" key="2">
    <source>
        <dbReference type="ARBA" id="ARBA00011738"/>
    </source>
</evidence>
<keyword evidence="4" id="KW-0328">Glycosyltransferase</keyword>
<protein>
    <submittedName>
        <fullName evidence="9">Uncharacterized protein</fullName>
    </submittedName>
</protein>
<dbReference type="OrthoDB" id="937291at2759"/>
<name>L2GWY5_VAVCU</name>
<dbReference type="STRING" id="948595.L2GWY5"/>
<keyword evidence="5" id="KW-0808">Transferase</keyword>
<sequence>MSLRNGVFLGIDLFIHENEQSCRAVISVNDGCFCIDSITLNFRIECKIDNNHMYNNIEVYSRTCLDNIGCFNLNMSGVFVIPQPLHCAHRWVRIRPPFYSNNVDEIVRGIKQIWDEKGCYTDEQRIFVCSRCDRVRLLVDDDELKKKSSEFIPYNILKEIFGETSLNFGMVTCVLLDMNRSVFKFIECYIEKNNMKVIAAGFCISSWLYPEYFRTNNRVFWSKIDTFPCYFSSSLRDPDSRADSFARKSTLLIGYNGIVRLNMGKYNKMDVDLFKSSLVSIEDYKSFYGPFYSTIFDDIRSLTCNLRTRKIAFISSTSRGGDIALMRQAHMRFYKLIGIDASWYVTIPVNSVSKITKYKLHNITQNVAPKSAKLHKHEIIDFENWTKMNVDRLWRSNVFQTADIVVFDDLQMAGFVRYLREINPEAKIIFRSHTYIHGKLYGQNAAFTNVWNYVAHNLTDIDLFVAQPTNDLMAHFKTPPIVYLPSSIDPLDGLNKTIAENDRAYYEQIFREHCHECTHKHFSFSLPYIIQVSSFDRTKGQKECIDAFHILFNMISSRINDKNDVLYGLYLLIVGYGSMDDPETTTIFNELQQYLGEEHNSTIKDRVIVVKIPPIDQILNILIRDARVALQLSRSEGFENKITDCIMKSVPVVVFNVGGLRLQVLDNRTGYIIDAGDVQHVAQKVLYLLDNESFRDGMLEYKDYSYMFSTPFNVYGWLYIFNMLAEGSTMTKENVLKGIVRKYFGKYEHEFLSKIEQHSRTCNDR</sequence>
<dbReference type="GO" id="GO:0016757">
    <property type="term" value="F:glycosyltransferase activity"/>
    <property type="evidence" value="ECO:0007669"/>
    <property type="project" value="UniProtKB-KW"/>
</dbReference>
<dbReference type="InterPro" id="IPR052078">
    <property type="entry name" value="Trehalose_Metab_GTase"/>
</dbReference>
<dbReference type="GeneID" id="19878122"/>
<evidence type="ECO:0000256" key="3">
    <source>
        <dbReference type="ARBA" id="ARBA00022526"/>
    </source>
</evidence>
<comment type="similarity">
    <text evidence="1">Belongs to the glycosyltransferase group 1 family. Glycosyltransferase 4 subfamily.</text>
</comment>
<dbReference type="EMBL" id="GL877406">
    <property type="protein sequence ID" value="ELA48191.1"/>
    <property type="molecule type" value="Genomic_DNA"/>
</dbReference>
<dbReference type="SUPFAM" id="SSF53756">
    <property type="entry name" value="UDP-Glycosyltransferase/glycogen phosphorylase"/>
    <property type="match status" value="1"/>
</dbReference>
<dbReference type="InterPro" id="IPR049438">
    <property type="entry name" value="TreT_GT1"/>
</dbReference>
<proteinExistence type="inferred from homology"/>
<evidence type="ECO:0000313" key="9">
    <source>
        <dbReference type="EMBL" id="ELA48191.1"/>
    </source>
</evidence>
<keyword evidence="3" id="KW-0313">Glucose metabolism</keyword>
<accession>L2GWY5</accession>
<dbReference type="AlphaFoldDB" id="L2GWY5"/>
<feature type="domain" description="Glycosyl transferase family 1" evidence="7">
    <location>
        <begin position="527"/>
        <end position="700"/>
    </location>
</feature>
<dbReference type="Gene3D" id="3.40.50.2000">
    <property type="entry name" value="Glycogen Phosphorylase B"/>
    <property type="match status" value="2"/>
</dbReference>
<dbReference type="InterPro" id="IPR001296">
    <property type="entry name" value="Glyco_trans_1"/>
</dbReference>
<dbReference type="HOGENOM" id="CLU_011001_2_0_1"/>
<gene>
    <name evidence="9" type="ORF">VCUG_00232</name>
</gene>